<gene>
    <name evidence="1" type="ORF">DPEC_G00305380</name>
</gene>
<evidence type="ECO:0000313" key="2">
    <source>
        <dbReference type="Proteomes" id="UP001157502"/>
    </source>
</evidence>
<reference evidence="1" key="1">
    <citation type="submission" date="2021-05" db="EMBL/GenBank/DDBJ databases">
        <authorList>
            <person name="Pan Q."/>
            <person name="Jouanno E."/>
            <person name="Zahm M."/>
            <person name="Klopp C."/>
            <person name="Cabau C."/>
            <person name="Louis A."/>
            <person name="Berthelot C."/>
            <person name="Parey E."/>
            <person name="Roest Crollius H."/>
            <person name="Montfort J."/>
            <person name="Robinson-Rechavi M."/>
            <person name="Bouchez O."/>
            <person name="Lampietro C."/>
            <person name="Lopez Roques C."/>
            <person name="Donnadieu C."/>
            <person name="Postlethwait J."/>
            <person name="Bobe J."/>
            <person name="Dillon D."/>
            <person name="Chandos A."/>
            <person name="von Hippel F."/>
            <person name="Guiguen Y."/>
        </authorList>
    </citation>
    <scope>NUCLEOTIDE SEQUENCE</scope>
    <source>
        <strain evidence="1">YG-Jan2019</strain>
    </source>
</reference>
<dbReference type="EMBL" id="CM055756">
    <property type="protein sequence ID" value="KAJ7989518.1"/>
    <property type="molecule type" value="Genomic_DNA"/>
</dbReference>
<dbReference type="Proteomes" id="UP001157502">
    <property type="component" value="Chromosome 29"/>
</dbReference>
<organism evidence="1 2">
    <name type="scientific">Dallia pectoralis</name>
    <name type="common">Alaska blackfish</name>
    <dbReference type="NCBI Taxonomy" id="75939"/>
    <lineage>
        <taxon>Eukaryota</taxon>
        <taxon>Metazoa</taxon>
        <taxon>Chordata</taxon>
        <taxon>Craniata</taxon>
        <taxon>Vertebrata</taxon>
        <taxon>Euteleostomi</taxon>
        <taxon>Actinopterygii</taxon>
        <taxon>Neopterygii</taxon>
        <taxon>Teleostei</taxon>
        <taxon>Protacanthopterygii</taxon>
        <taxon>Esociformes</taxon>
        <taxon>Umbridae</taxon>
        <taxon>Dallia</taxon>
    </lineage>
</organism>
<name>A0ACC2FDT3_DALPE</name>
<proteinExistence type="predicted"/>
<accession>A0ACC2FDT3</accession>
<comment type="caution">
    <text evidence="1">The sequence shown here is derived from an EMBL/GenBank/DDBJ whole genome shotgun (WGS) entry which is preliminary data.</text>
</comment>
<protein>
    <submittedName>
        <fullName evidence="1">Uncharacterized protein</fullName>
    </submittedName>
</protein>
<evidence type="ECO:0000313" key="1">
    <source>
        <dbReference type="EMBL" id="KAJ7989518.1"/>
    </source>
</evidence>
<sequence length="130" mass="14838">MITCTTAAEQMDICPSRLRDVTPPRLPSHGHQKQRSPATTLSRGTRLDLCAVLLWSRAEEREGWGWWWGARRSHPQAVESSGMRRRAYRPLHGPLTLTCPPRFYISPVDQRGWRVTGDVVSKETMKQAKS</sequence>
<keyword evidence="2" id="KW-1185">Reference proteome</keyword>